<evidence type="ECO:0000313" key="2">
    <source>
        <dbReference type="Proteomes" id="UP000191153"/>
    </source>
</evidence>
<gene>
    <name evidence="1" type="ORF">SAMN02745174_02266</name>
</gene>
<organism evidence="1 2">
    <name type="scientific">Cetobacterium ceti</name>
    <dbReference type="NCBI Taxonomy" id="180163"/>
    <lineage>
        <taxon>Bacteria</taxon>
        <taxon>Fusobacteriati</taxon>
        <taxon>Fusobacteriota</taxon>
        <taxon>Fusobacteriia</taxon>
        <taxon>Fusobacteriales</taxon>
        <taxon>Fusobacteriaceae</taxon>
        <taxon>Cetobacterium</taxon>
    </lineage>
</organism>
<name>A0A1T4QDL0_9FUSO</name>
<accession>A0A1T4QDL0</accession>
<dbReference type="Proteomes" id="UP000191153">
    <property type="component" value="Unassembled WGS sequence"/>
</dbReference>
<sequence>MKKVTIIDLEELKEEYGLREKELSEKVYEVISESDDYYTLRNNFGKIKEYDKEFFSRYLDDEEIEISEYEDLKEYHEATNSEGFILFVDDKTDESSIEIMTDEEGYVICSLGEPKYLIELEKILIIINQFGFNFKKQ</sequence>
<keyword evidence="2" id="KW-1185">Reference proteome</keyword>
<dbReference type="AlphaFoldDB" id="A0A1T4QDL0"/>
<dbReference type="STRING" id="180163.SAMN02745174_02266"/>
<protein>
    <submittedName>
        <fullName evidence="1">Uncharacterized protein</fullName>
    </submittedName>
</protein>
<dbReference type="EMBL" id="FUWX01000021">
    <property type="protein sequence ID" value="SKA01328.1"/>
    <property type="molecule type" value="Genomic_DNA"/>
</dbReference>
<evidence type="ECO:0000313" key="1">
    <source>
        <dbReference type="EMBL" id="SKA01328.1"/>
    </source>
</evidence>
<proteinExistence type="predicted"/>
<reference evidence="1 2" key="1">
    <citation type="submission" date="2017-02" db="EMBL/GenBank/DDBJ databases">
        <authorList>
            <person name="Peterson S.W."/>
        </authorList>
    </citation>
    <scope>NUCLEOTIDE SEQUENCE [LARGE SCALE GENOMIC DNA]</scope>
    <source>
        <strain evidence="1 2">ATCC 700028</strain>
    </source>
</reference>
<dbReference type="RefSeq" id="WP_078694704.1">
    <property type="nucleotide sequence ID" value="NZ_FUWX01000021.1"/>
</dbReference>